<keyword evidence="8 13" id="KW-0456">Lyase</keyword>
<dbReference type="Gene3D" id="3.90.1150.170">
    <property type="match status" value="2"/>
</dbReference>
<evidence type="ECO:0000256" key="10">
    <source>
        <dbReference type="ARBA" id="ARBA00040578"/>
    </source>
</evidence>
<dbReference type="SUPFAM" id="SSF53383">
    <property type="entry name" value="PLP-dependent transferases"/>
    <property type="match status" value="1"/>
</dbReference>
<name>Q4RNU0_TETNG</name>
<dbReference type="OrthoDB" id="392571at2759"/>
<feature type="modified residue" description="N6-(pyridoxal phosphate)lysine" evidence="12">
    <location>
        <position position="302"/>
    </location>
</feature>
<dbReference type="EMBL" id="CAAE01015010">
    <property type="protein sequence ID" value="CAG09942.1"/>
    <property type="molecule type" value="Genomic_DNA"/>
</dbReference>
<evidence type="ECO:0000256" key="3">
    <source>
        <dbReference type="ARBA" id="ARBA00011738"/>
    </source>
</evidence>
<comment type="subunit">
    <text evidence="3">Homodimer.</text>
</comment>
<feature type="non-terminal residue" evidence="14">
    <location>
        <position position="1"/>
    </location>
</feature>
<dbReference type="AlphaFoldDB" id="Q4RNU0"/>
<dbReference type="Gene3D" id="3.40.640.10">
    <property type="entry name" value="Type I PLP-dependent aspartate aminotransferase-like (Major domain)"/>
    <property type="match status" value="2"/>
</dbReference>
<dbReference type="GO" id="GO:0009449">
    <property type="term" value="P:gamma-aminobutyric acid biosynthetic process"/>
    <property type="evidence" value="ECO:0007669"/>
    <property type="project" value="TreeGrafter"/>
</dbReference>
<dbReference type="KEGG" id="tng:GSTEN00031414G001"/>
<evidence type="ECO:0000256" key="1">
    <source>
        <dbReference type="ARBA" id="ARBA00001933"/>
    </source>
</evidence>
<evidence type="ECO:0000256" key="8">
    <source>
        <dbReference type="ARBA" id="ARBA00023239"/>
    </source>
</evidence>
<evidence type="ECO:0000256" key="9">
    <source>
        <dbReference type="ARBA" id="ARBA00037700"/>
    </source>
</evidence>
<evidence type="ECO:0000256" key="4">
    <source>
        <dbReference type="ARBA" id="ARBA00022553"/>
    </source>
</evidence>
<comment type="cofactor">
    <cofactor evidence="1 12 13">
        <name>pyridoxal 5'-phosphate</name>
        <dbReference type="ChEBI" id="CHEBI:597326"/>
    </cofactor>
</comment>
<dbReference type="GO" id="GO:0004351">
    <property type="term" value="F:glutamate decarboxylase activity"/>
    <property type="evidence" value="ECO:0007669"/>
    <property type="project" value="UniProtKB-EC"/>
</dbReference>
<dbReference type="InterPro" id="IPR015424">
    <property type="entry name" value="PyrdxlP-dep_Trfase"/>
</dbReference>
<comment type="catalytic activity">
    <reaction evidence="11">
        <text>L-glutamate + H(+) = 4-aminobutanoate + CO2</text>
        <dbReference type="Rhea" id="RHEA:17785"/>
        <dbReference type="ChEBI" id="CHEBI:15378"/>
        <dbReference type="ChEBI" id="CHEBI:16526"/>
        <dbReference type="ChEBI" id="CHEBI:29985"/>
        <dbReference type="ChEBI" id="CHEBI:59888"/>
        <dbReference type="EC" id="4.1.1.15"/>
    </reaction>
    <physiologicalReaction direction="left-to-right" evidence="11">
        <dbReference type="Rhea" id="RHEA:17786"/>
    </physiologicalReaction>
</comment>
<keyword evidence="5" id="KW-0210">Decarboxylase</keyword>
<protein>
    <recommendedName>
        <fullName evidence="10">Glutamate decarboxylase 1</fullName>
    </recommendedName>
</protein>
<keyword evidence="7" id="KW-0530">Neurotransmitter biosynthesis</keyword>
<evidence type="ECO:0000256" key="6">
    <source>
        <dbReference type="ARBA" id="ARBA00022898"/>
    </source>
</evidence>
<keyword evidence="6 12" id="KW-0663">Pyridoxal phosphate</keyword>
<evidence type="ECO:0000256" key="12">
    <source>
        <dbReference type="PIRSR" id="PIRSR602129-50"/>
    </source>
</evidence>
<comment type="similarity">
    <text evidence="2 13">Belongs to the group II decarboxylase family.</text>
</comment>
<evidence type="ECO:0000256" key="13">
    <source>
        <dbReference type="RuleBase" id="RU000382"/>
    </source>
</evidence>
<dbReference type="PANTHER" id="PTHR45677:SF5">
    <property type="entry name" value="GLUTAMATE DECARBOXYLASE 1"/>
    <property type="match status" value="1"/>
</dbReference>
<proteinExistence type="inferred from homology"/>
<dbReference type="InterPro" id="IPR015421">
    <property type="entry name" value="PyrdxlP-dep_Trfase_major"/>
</dbReference>
<dbReference type="PANTHER" id="PTHR45677">
    <property type="entry name" value="GLUTAMATE DECARBOXYLASE-RELATED"/>
    <property type="match status" value="1"/>
</dbReference>
<dbReference type="GO" id="GO:0048786">
    <property type="term" value="C:presynaptic active zone"/>
    <property type="evidence" value="ECO:0007669"/>
    <property type="project" value="TreeGrafter"/>
</dbReference>
<evidence type="ECO:0000313" key="14">
    <source>
        <dbReference type="EMBL" id="CAG09942.1"/>
    </source>
</evidence>
<evidence type="ECO:0000256" key="5">
    <source>
        <dbReference type="ARBA" id="ARBA00022793"/>
    </source>
</evidence>
<sequence>YDAWCGVAHGCTRKLGMKICGFLQKNNSLEESARLTRAHGAARNAQSWERAETDFSNMFARDLLPAKNGEEPTLQFLLECWDFHHPHQLLEGMEGFNLELSDQPESLEQILVDCRDTLKYGVRTGHPRFFNQLSTGLDIVGLAGEWLTSTANTNMFTYEIAPVFVLMEQLTLKKMREIVGWPGGEGDGIFSPGGAISNMYSVMIARYKFFPVVKTKGMAAAPRLVLFTSEHGYVPMYVNATAGTTVYGAFDPINEIADICEKYNMWLHVDGAWGGGLLMSRKHRHKLSGVERANSVTWNPHKMMGVPLQYSAILVRERVRRTERFFISALLLTAGSRCVSIALSLLQGLLQGCNSMCAGYLFQQDKQYDVTYDTGDKAIQCGRHVDIFKFWLMWKAKGTVGFEQHIDRCLELSAYLYQKIKNRAGFEMVFSGEPQHTNVCFWYLPPSLRNLPDGKNRRERLHKVAPKIKALMMESGTTMVGYQPQGDKVNFFRMVVSNPAATCSDIDFLVDEIERLGNDL</sequence>
<evidence type="ECO:0000256" key="7">
    <source>
        <dbReference type="ARBA" id="ARBA00022979"/>
    </source>
</evidence>
<evidence type="ECO:0000256" key="11">
    <source>
        <dbReference type="ARBA" id="ARBA00047724"/>
    </source>
</evidence>
<accession>Q4RNU0</accession>
<dbReference type="GO" id="GO:0005737">
    <property type="term" value="C:cytoplasm"/>
    <property type="evidence" value="ECO:0007669"/>
    <property type="project" value="TreeGrafter"/>
</dbReference>
<reference evidence="14" key="1">
    <citation type="journal article" date="2004" name="Nature">
        <title>Genome duplication in the teleost fish Tetraodon nigroviridis reveals the early vertebrate proto-karyotype.</title>
        <authorList>
            <person name="Jaillon O."/>
            <person name="Aury J.-M."/>
            <person name="Brunet F."/>
            <person name="Petit J.-L."/>
            <person name="Stange-Thomann N."/>
            <person name="Mauceli E."/>
            <person name="Bouneau L."/>
            <person name="Fischer C."/>
            <person name="Ozouf-Costaz C."/>
            <person name="Bernot A."/>
            <person name="Nicaud S."/>
            <person name="Jaffe D."/>
            <person name="Fisher S."/>
            <person name="Lutfalla G."/>
            <person name="Dossat C."/>
            <person name="Segurens B."/>
            <person name="Dasilva C."/>
            <person name="Salanoubat M."/>
            <person name="Levy M."/>
            <person name="Boudet N."/>
            <person name="Castellano S."/>
            <person name="Anthouard V."/>
            <person name="Jubin C."/>
            <person name="Castelli V."/>
            <person name="Katinka M."/>
            <person name="Vacherie B."/>
            <person name="Biemont C."/>
            <person name="Skalli Z."/>
            <person name="Cattolico L."/>
            <person name="Poulain J."/>
            <person name="De Berardinis V."/>
            <person name="Cruaud C."/>
            <person name="Duprat S."/>
            <person name="Brottier P."/>
            <person name="Coutanceau J.-P."/>
            <person name="Gouzy J."/>
            <person name="Parra G."/>
            <person name="Lardier G."/>
            <person name="Chapple C."/>
            <person name="McKernan K.J."/>
            <person name="McEwan P."/>
            <person name="Bosak S."/>
            <person name="Kellis M."/>
            <person name="Volff J.-N."/>
            <person name="Guigo R."/>
            <person name="Zody M.C."/>
            <person name="Mesirov J."/>
            <person name="Lindblad-Toh K."/>
            <person name="Birren B."/>
            <person name="Nusbaum C."/>
            <person name="Kahn D."/>
            <person name="Robinson-Rechavi M."/>
            <person name="Laudet V."/>
            <person name="Schachter V."/>
            <person name="Quetier F."/>
            <person name="Saurin W."/>
            <person name="Scarpelli C."/>
            <person name="Wincker P."/>
            <person name="Lander E.S."/>
            <person name="Weissenbach J."/>
            <person name="Roest Crollius H."/>
        </authorList>
    </citation>
    <scope>NUCLEOTIDE SEQUENCE [LARGE SCALE GENOMIC DNA]</scope>
</reference>
<evidence type="ECO:0000256" key="2">
    <source>
        <dbReference type="ARBA" id="ARBA00009533"/>
    </source>
</evidence>
<keyword evidence="4" id="KW-0597">Phosphoprotein</keyword>
<comment type="caution">
    <text evidence="14">The sequence shown here is derived from an EMBL/GenBank/DDBJ whole genome shotgun (WGS) entry which is preliminary data.</text>
</comment>
<organism evidence="14">
    <name type="scientific">Tetraodon nigroviridis</name>
    <name type="common">Spotted green pufferfish</name>
    <name type="synonym">Chelonodon nigroviridis</name>
    <dbReference type="NCBI Taxonomy" id="99883"/>
    <lineage>
        <taxon>Eukaryota</taxon>
        <taxon>Metazoa</taxon>
        <taxon>Chordata</taxon>
        <taxon>Craniata</taxon>
        <taxon>Vertebrata</taxon>
        <taxon>Euteleostomi</taxon>
        <taxon>Actinopterygii</taxon>
        <taxon>Neopterygii</taxon>
        <taxon>Teleostei</taxon>
        <taxon>Neoteleostei</taxon>
        <taxon>Acanthomorphata</taxon>
        <taxon>Eupercaria</taxon>
        <taxon>Tetraodontiformes</taxon>
        <taxon>Tetradontoidea</taxon>
        <taxon>Tetraodontidae</taxon>
        <taxon>Tetraodon</taxon>
    </lineage>
</organism>
<reference evidence="14" key="2">
    <citation type="submission" date="2004-02" db="EMBL/GenBank/DDBJ databases">
        <authorList>
            <consortium name="Genoscope"/>
            <consortium name="Whitehead Institute Centre for Genome Research"/>
        </authorList>
    </citation>
    <scope>NUCLEOTIDE SEQUENCE</scope>
</reference>
<dbReference type="CDD" id="cd06450">
    <property type="entry name" value="DOPA_deC_like"/>
    <property type="match status" value="1"/>
</dbReference>
<dbReference type="GO" id="GO:0030170">
    <property type="term" value="F:pyridoxal phosphate binding"/>
    <property type="evidence" value="ECO:0007669"/>
    <property type="project" value="InterPro"/>
</dbReference>
<dbReference type="Pfam" id="PF00282">
    <property type="entry name" value="Pyridoxal_deC"/>
    <property type="match status" value="2"/>
</dbReference>
<comment type="function">
    <text evidence="9">Catalyzes the synthesis of the inhibitory neurotransmitter gamma-aminobutyric acid (GABA) with pyridoxal 5'-phosphate as cofactor.</text>
</comment>
<dbReference type="InterPro" id="IPR002129">
    <property type="entry name" value="PyrdxlP-dep_de-COase"/>
</dbReference>
<gene>
    <name evidence="14" type="ORF">GSTENG00031414001</name>
</gene>